<feature type="transmembrane region" description="Helical" evidence="8">
    <location>
        <begin position="926"/>
        <end position="952"/>
    </location>
</feature>
<dbReference type="InterPro" id="IPR003439">
    <property type="entry name" value="ABC_transporter-like_ATP-bd"/>
</dbReference>
<dbReference type="SUPFAM" id="SSF90123">
    <property type="entry name" value="ABC transporter transmembrane region"/>
    <property type="match status" value="2"/>
</dbReference>
<organism evidence="9 10">
    <name type="scientific">Actinoalloteichus hoggarensis</name>
    <dbReference type="NCBI Taxonomy" id="1470176"/>
    <lineage>
        <taxon>Bacteria</taxon>
        <taxon>Bacillati</taxon>
        <taxon>Actinomycetota</taxon>
        <taxon>Actinomycetes</taxon>
        <taxon>Pseudonocardiales</taxon>
        <taxon>Pseudonocardiaceae</taxon>
        <taxon>Actinoalloteichus</taxon>
    </lineage>
</organism>
<dbReference type="GO" id="GO:0034775">
    <property type="term" value="P:glutathione transmembrane transport"/>
    <property type="evidence" value="ECO:0007669"/>
    <property type="project" value="InterPro"/>
</dbReference>
<keyword evidence="6 8" id="KW-0472">Membrane</keyword>
<dbReference type="InterPro" id="IPR039421">
    <property type="entry name" value="Type_1_exporter"/>
</dbReference>
<comment type="subcellular location">
    <subcellularLocation>
        <location evidence="1">Cell membrane</location>
        <topology evidence="1">Multi-pass membrane protein</topology>
    </subcellularLocation>
</comment>
<dbReference type="InterPro" id="IPR036640">
    <property type="entry name" value="ABC1_TM_sf"/>
</dbReference>
<feature type="transmembrane region" description="Helical" evidence="8">
    <location>
        <begin position="964"/>
        <end position="986"/>
    </location>
</feature>
<feature type="transmembrane region" description="Helical" evidence="8">
    <location>
        <begin position="847"/>
        <end position="867"/>
    </location>
</feature>
<dbReference type="GO" id="GO:0045454">
    <property type="term" value="P:cell redox homeostasis"/>
    <property type="evidence" value="ECO:0007669"/>
    <property type="project" value="InterPro"/>
</dbReference>
<feature type="transmembrane region" description="Helical" evidence="8">
    <location>
        <begin position="312"/>
        <end position="334"/>
    </location>
</feature>
<protein>
    <submittedName>
        <fullName evidence="9">Putative ABC transporter ATP-binding protein</fullName>
    </submittedName>
</protein>
<evidence type="ECO:0000256" key="5">
    <source>
        <dbReference type="ARBA" id="ARBA00022989"/>
    </source>
</evidence>
<dbReference type="Gene3D" id="3.40.50.300">
    <property type="entry name" value="P-loop containing nucleotide triphosphate hydrolases"/>
    <property type="match status" value="2"/>
</dbReference>
<dbReference type="InterPro" id="IPR027417">
    <property type="entry name" value="P-loop_NTPase"/>
</dbReference>
<dbReference type="Gene3D" id="1.20.1560.10">
    <property type="entry name" value="ABC transporter type 1, transmembrane domain"/>
    <property type="match status" value="2"/>
</dbReference>
<feature type="region of interest" description="Disordered" evidence="7">
    <location>
        <begin position="364"/>
        <end position="439"/>
    </location>
</feature>
<dbReference type="GO" id="GO:0005886">
    <property type="term" value="C:plasma membrane"/>
    <property type="evidence" value="ECO:0007669"/>
    <property type="project" value="UniProtKB-SubCell"/>
</dbReference>
<keyword evidence="4 9" id="KW-0067">ATP-binding</keyword>
<dbReference type="PROSITE" id="PS50893">
    <property type="entry name" value="ABC_TRANSPORTER_2"/>
    <property type="match status" value="2"/>
</dbReference>
<dbReference type="SUPFAM" id="SSF52540">
    <property type="entry name" value="P-loop containing nucleoside triphosphate hydrolases"/>
    <property type="match status" value="2"/>
</dbReference>
<dbReference type="GO" id="GO:0140359">
    <property type="term" value="F:ABC-type transporter activity"/>
    <property type="evidence" value="ECO:0007669"/>
    <property type="project" value="InterPro"/>
</dbReference>
<feature type="transmembrane region" description="Helical" evidence="8">
    <location>
        <begin position="285"/>
        <end position="306"/>
    </location>
</feature>
<dbReference type="SMART" id="SM00382">
    <property type="entry name" value="AAA"/>
    <property type="match status" value="2"/>
</dbReference>
<evidence type="ECO:0000256" key="1">
    <source>
        <dbReference type="ARBA" id="ARBA00004651"/>
    </source>
</evidence>
<evidence type="ECO:0000256" key="6">
    <source>
        <dbReference type="ARBA" id="ARBA00023136"/>
    </source>
</evidence>
<gene>
    <name evidence="9" type="ORF">AHOG_00545</name>
</gene>
<dbReference type="InterPro" id="IPR003593">
    <property type="entry name" value="AAA+_ATPase"/>
</dbReference>
<accession>A0A221VW61</accession>
<keyword evidence="10" id="KW-1185">Reference proteome</keyword>
<dbReference type="Proteomes" id="UP000204221">
    <property type="component" value="Chromosome"/>
</dbReference>
<dbReference type="NCBIfam" id="TIGR02868">
    <property type="entry name" value="CydC"/>
    <property type="match status" value="1"/>
</dbReference>
<dbReference type="PANTHER" id="PTHR24221">
    <property type="entry name" value="ATP-BINDING CASSETTE SUB-FAMILY B"/>
    <property type="match status" value="1"/>
</dbReference>
<dbReference type="GO" id="GO:0034040">
    <property type="term" value="F:ATPase-coupled lipid transmembrane transporter activity"/>
    <property type="evidence" value="ECO:0007669"/>
    <property type="project" value="TreeGrafter"/>
</dbReference>
<dbReference type="OrthoDB" id="9806127at2"/>
<dbReference type="Pfam" id="PF00664">
    <property type="entry name" value="ABC_membrane"/>
    <property type="match status" value="1"/>
</dbReference>
<name>A0A221VW61_9PSEU</name>
<reference evidence="9 10" key="1">
    <citation type="submission" date="2017-07" db="EMBL/GenBank/DDBJ databases">
        <title>Complete genome sequence of Actinoalloteichus hoggarensis DSM 45943, type strain of Actinoalloteichus hoggarensis.</title>
        <authorList>
            <person name="Ruckert C."/>
            <person name="Nouioui I."/>
            <person name="Willmese J."/>
            <person name="van Wezel G."/>
            <person name="Klenk H.-P."/>
            <person name="Kalinowski J."/>
            <person name="Zotchev S.B."/>
        </authorList>
    </citation>
    <scope>NUCLEOTIDE SEQUENCE [LARGE SCALE GENOMIC DNA]</scope>
    <source>
        <strain evidence="9 10">DSM 45943</strain>
    </source>
</reference>
<feature type="transmembrane region" description="Helical" evidence="8">
    <location>
        <begin position="38"/>
        <end position="59"/>
    </location>
</feature>
<dbReference type="RefSeq" id="WP_157736558.1">
    <property type="nucleotide sequence ID" value="NZ_CP022521.1"/>
</dbReference>
<keyword evidence="2 8" id="KW-0812">Transmembrane</keyword>
<feature type="transmembrane region" description="Helical" evidence="8">
    <location>
        <begin position="180"/>
        <end position="200"/>
    </location>
</feature>
<dbReference type="Pfam" id="PF00005">
    <property type="entry name" value="ABC_tran"/>
    <property type="match status" value="2"/>
</dbReference>
<dbReference type="InterPro" id="IPR011527">
    <property type="entry name" value="ABC1_TM_dom"/>
</dbReference>
<dbReference type="InterPro" id="IPR014223">
    <property type="entry name" value="ABC_CydC/D"/>
</dbReference>
<evidence type="ECO:0000256" key="2">
    <source>
        <dbReference type="ARBA" id="ARBA00022692"/>
    </source>
</evidence>
<keyword evidence="3" id="KW-0547">Nucleotide-binding</keyword>
<dbReference type="GO" id="GO:0005524">
    <property type="term" value="F:ATP binding"/>
    <property type="evidence" value="ECO:0007669"/>
    <property type="project" value="UniProtKB-KW"/>
</dbReference>
<dbReference type="PROSITE" id="PS50929">
    <property type="entry name" value="ABC_TM1F"/>
    <property type="match status" value="2"/>
</dbReference>
<feature type="transmembrane region" description="Helical" evidence="8">
    <location>
        <begin position="707"/>
        <end position="733"/>
    </location>
</feature>
<evidence type="ECO:0000313" key="9">
    <source>
        <dbReference type="EMBL" id="ASO17782.1"/>
    </source>
</evidence>
<evidence type="ECO:0000256" key="4">
    <source>
        <dbReference type="ARBA" id="ARBA00022840"/>
    </source>
</evidence>
<sequence length="1260" mass="129500">MSSGDAAALPFPSARRQASAGRGPMAGLSLLPTSTRRALLLTGLLAAANAVVLVVQAVAMAEALGAVVVSGVGAAELAGNLWVLGIAVAARAGLSWATESVAARAAGAARRELRGALLDAALRIGPEWIHGGGPGAAHVDSDGAAADGPTAPSQVRGGAAHLASIATTGLDALDAYFIRLLPALVTAAAVPPLVGGWILLTDPPSAMLILVTVPLIPLFAVLIGRFTEARSARTADAASRLSDRLRELVKALPLLTAFRRAAAQTALVERVDEEHRRAGMATLRVAFLSALALELIASMSVALVAVNIGLRVVAGDVELTTALVVLILVAECYLPLRAAGAAHHAAEDGVEAVRRVHDVLDLADSLDREPRPGTAAAEPAIRPATGARATRSRPAAVPSTGISAQAGEPGPVAASDAEGGGGSFTGGGDDGAARPPSAEACEAAEAFGRLAAESAGRLAAESAGRLAAELAVSGVHVTDLRVHRRDRDAPAGLSFHVKPGEILRLDGQNGIGPSGSGKSTTFAVLLGLLPADAGDVRVGDLELSRCDLREWRRNVAWVPQRPRFTEPTVAEELALATADQEGGPPSQRELIVAARSAAAGHLLGRSTAALSLGERQRVATARAFLRMGRGARLLLLDEPTSHLDAATAGTVRASVRRYADDGAVVVLAEHRPTDAAAGVETTRPVAADTATRPALPGRLWDLLDRRWAVAVGLGALSVLAGVALTGTAGWLIATAADHPPVLTLTVAAVLVRTFALSKALLRYLERLFTHDAAFRLAGRLRLSLWRSLVRAGPAQANHRGNAEALRTLVTDVDVVRDLVPRVLLPPLVAGVVGVLVVIAQWSLLPAAGAAMAAGLLIAAIGGGWVAATVRRRGVAVPATLRRRVADRVLGLLDGAADLTAMGADRQCRDALDRDDRELTRLSRREAVGVGAAAAVVTTATGAALLVCLAAVADAVAAGALSGPWAAVVVLVALTAGEIVATVPPAWQQAAALRGAQGRLLPADERVTGRPRADTALRPTPDTAEVRLIKVDARWPGAAEPALRDVTMELPPGARVAVLGPSGAGKSTLLALLLGFLPAEQGMISRPARVAWCPQDASLVSTSIRENLRLADPTADDERLRAALRSAGLDAFVDRLDTVVGGDGVALSGGEAGRLSFARTLLAARDADLVLLDEPTASLDAEAAARVRAAIRSELADHTVVHVTHHIEEAEDADLVLEVRDGTVRAYPELGALALSSQPLSMEIGLHSGPVVVPVQQARAD</sequence>
<dbReference type="CDD" id="cd18584">
    <property type="entry name" value="ABC_6TM_AarD_CydD"/>
    <property type="match status" value="1"/>
</dbReference>
<evidence type="ECO:0000256" key="7">
    <source>
        <dbReference type="SAM" id="MobiDB-lite"/>
    </source>
</evidence>
<feature type="transmembrane region" description="Helical" evidence="8">
    <location>
        <begin position="206"/>
        <end position="224"/>
    </location>
</feature>
<feature type="transmembrane region" description="Helical" evidence="8">
    <location>
        <begin position="65"/>
        <end position="90"/>
    </location>
</feature>
<feature type="region of interest" description="Disordered" evidence="7">
    <location>
        <begin position="1"/>
        <end position="23"/>
    </location>
</feature>
<keyword evidence="5 8" id="KW-1133">Transmembrane helix</keyword>
<feature type="compositionally biased region" description="Gly residues" evidence="7">
    <location>
        <begin position="418"/>
        <end position="430"/>
    </location>
</feature>
<feature type="transmembrane region" description="Helical" evidence="8">
    <location>
        <begin position="739"/>
        <end position="761"/>
    </location>
</feature>
<feature type="transmembrane region" description="Helical" evidence="8">
    <location>
        <begin position="822"/>
        <end position="841"/>
    </location>
</feature>
<proteinExistence type="predicted"/>
<dbReference type="AlphaFoldDB" id="A0A221VW61"/>
<evidence type="ECO:0000256" key="8">
    <source>
        <dbReference type="SAM" id="Phobius"/>
    </source>
</evidence>
<dbReference type="PANTHER" id="PTHR24221:SF654">
    <property type="entry name" value="ATP-BINDING CASSETTE SUB-FAMILY B MEMBER 6"/>
    <property type="match status" value="1"/>
</dbReference>
<dbReference type="EMBL" id="CP022521">
    <property type="protein sequence ID" value="ASO17782.1"/>
    <property type="molecule type" value="Genomic_DNA"/>
</dbReference>
<evidence type="ECO:0000313" key="10">
    <source>
        <dbReference type="Proteomes" id="UP000204221"/>
    </source>
</evidence>
<dbReference type="KEGG" id="ahg:AHOG_00545"/>
<evidence type="ECO:0000256" key="3">
    <source>
        <dbReference type="ARBA" id="ARBA00022741"/>
    </source>
</evidence>
<dbReference type="CDD" id="cd03228">
    <property type="entry name" value="ABCC_MRP_Like"/>
    <property type="match status" value="1"/>
</dbReference>
<dbReference type="GO" id="GO:0016887">
    <property type="term" value="F:ATP hydrolysis activity"/>
    <property type="evidence" value="ECO:0007669"/>
    <property type="project" value="InterPro"/>
</dbReference>